<dbReference type="InterPro" id="IPR036388">
    <property type="entry name" value="WH-like_DNA-bd_sf"/>
</dbReference>
<proteinExistence type="inferred from homology"/>
<dbReference type="AlphaFoldDB" id="X0R868"/>
<evidence type="ECO:0000313" key="6">
    <source>
        <dbReference type="EMBL" id="GAF47175.1"/>
    </source>
</evidence>
<evidence type="ECO:0000313" key="7">
    <source>
        <dbReference type="Proteomes" id="UP000019491"/>
    </source>
</evidence>
<dbReference type="GO" id="GO:0005829">
    <property type="term" value="C:cytosol"/>
    <property type="evidence" value="ECO:0007669"/>
    <property type="project" value="TreeGrafter"/>
</dbReference>
<comment type="caution">
    <text evidence="6">The sequence shown here is derived from an EMBL/GenBank/DDBJ whole genome shotgun (WGS) entry which is preliminary data.</text>
</comment>
<dbReference type="Gene3D" id="1.10.10.10">
    <property type="entry name" value="Winged helix-like DNA-binding domain superfamily/Winged helix DNA-binding domain"/>
    <property type="match status" value="1"/>
</dbReference>
<organism evidence="6 7">
    <name type="scientific">Rhodococcus wratislaviensis NBRC 100605</name>
    <dbReference type="NCBI Taxonomy" id="1219028"/>
    <lineage>
        <taxon>Bacteria</taxon>
        <taxon>Bacillati</taxon>
        <taxon>Actinomycetota</taxon>
        <taxon>Actinomycetes</taxon>
        <taxon>Mycobacteriales</taxon>
        <taxon>Nocardiaceae</taxon>
        <taxon>Rhodococcus</taxon>
    </lineage>
</organism>
<dbReference type="PROSITE" id="PS50931">
    <property type="entry name" value="HTH_LYSR"/>
    <property type="match status" value="1"/>
</dbReference>
<dbReference type="EMBL" id="BAWF01000038">
    <property type="protein sequence ID" value="GAF47175.1"/>
    <property type="molecule type" value="Genomic_DNA"/>
</dbReference>
<accession>X0R868</accession>
<keyword evidence="4" id="KW-0804">Transcription</keyword>
<dbReference type="SUPFAM" id="SSF53850">
    <property type="entry name" value="Periplasmic binding protein-like II"/>
    <property type="match status" value="1"/>
</dbReference>
<keyword evidence="7" id="KW-1185">Reference proteome</keyword>
<dbReference type="Gene3D" id="3.40.190.10">
    <property type="entry name" value="Periplasmic binding protein-like II"/>
    <property type="match status" value="2"/>
</dbReference>
<evidence type="ECO:0000259" key="5">
    <source>
        <dbReference type="PROSITE" id="PS50931"/>
    </source>
</evidence>
<dbReference type="InterPro" id="IPR000847">
    <property type="entry name" value="LysR_HTH_N"/>
</dbReference>
<evidence type="ECO:0000256" key="2">
    <source>
        <dbReference type="ARBA" id="ARBA00023015"/>
    </source>
</evidence>
<keyword evidence="2" id="KW-0805">Transcription regulation</keyword>
<evidence type="ECO:0000256" key="1">
    <source>
        <dbReference type="ARBA" id="ARBA00009437"/>
    </source>
</evidence>
<dbReference type="InterPro" id="IPR036390">
    <property type="entry name" value="WH_DNA-bd_sf"/>
</dbReference>
<evidence type="ECO:0000256" key="4">
    <source>
        <dbReference type="ARBA" id="ARBA00023163"/>
    </source>
</evidence>
<dbReference type="Pfam" id="PF00126">
    <property type="entry name" value="HTH_1"/>
    <property type="match status" value="1"/>
</dbReference>
<comment type="similarity">
    <text evidence="1">Belongs to the LysR transcriptional regulatory family.</text>
</comment>
<dbReference type="PANTHER" id="PTHR30419">
    <property type="entry name" value="HTH-TYPE TRANSCRIPTIONAL REGULATOR YBHD"/>
    <property type="match status" value="1"/>
</dbReference>
<dbReference type="Pfam" id="PF03466">
    <property type="entry name" value="LysR_substrate"/>
    <property type="match status" value="1"/>
</dbReference>
<sequence>MVVLHVQRLRLLCELHRRGTLAAVADVLSYSPSAVSQQLRQLEKEIGVPLIEPAGRGVRLTEQALILVQHGERILSLLEEAESDVTASLGEVRGTVRVAAFQTAALTLIPFAMEDLQQRYPLVKIEFTQGEPPTTMPGLVSSEFDLVIVESYPGYPERIPEGVDVDKLMTDPLWLVMSEKLASPLDADSDLIAQLSQANWAMELADSVPGMWVIDRCRRAGFEPSIICRSEDLLVHRHLVEAGLAVAVLPGLALAELGSGVARFPTGSGLAYREVLVASRSSTRNSPTIAAVRASLKRGADVLAQSAVES</sequence>
<feature type="domain" description="HTH lysR-type" evidence="5">
    <location>
        <begin position="4"/>
        <end position="61"/>
    </location>
</feature>
<gene>
    <name evidence="6" type="ORF">RW1_038_00970</name>
</gene>
<evidence type="ECO:0000256" key="3">
    <source>
        <dbReference type="ARBA" id="ARBA00023125"/>
    </source>
</evidence>
<dbReference type="PANTHER" id="PTHR30419:SF8">
    <property type="entry name" value="NITROGEN ASSIMILATION TRANSCRIPTIONAL ACTIVATOR-RELATED"/>
    <property type="match status" value="1"/>
</dbReference>
<reference evidence="6 7" key="1">
    <citation type="submission" date="2014-02" db="EMBL/GenBank/DDBJ databases">
        <title>Whole genome shotgun sequence of Rhodococcus wratislaviensis NBRC 100605.</title>
        <authorList>
            <person name="Hosoyama A."/>
            <person name="Tsuchikane K."/>
            <person name="Yoshida I."/>
            <person name="Ohji S."/>
            <person name="Ichikawa N."/>
            <person name="Yamazoe A."/>
            <person name="Fujita N."/>
        </authorList>
    </citation>
    <scope>NUCLEOTIDE SEQUENCE [LARGE SCALE GENOMIC DNA]</scope>
    <source>
        <strain evidence="6 7">NBRC 100605</strain>
    </source>
</reference>
<dbReference type="Proteomes" id="UP000019491">
    <property type="component" value="Unassembled WGS sequence"/>
</dbReference>
<dbReference type="GO" id="GO:0003677">
    <property type="term" value="F:DNA binding"/>
    <property type="evidence" value="ECO:0007669"/>
    <property type="project" value="UniProtKB-KW"/>
</dbReference>
<dbReference type="InterPro" id="IPR005119">
    <property type="entry name" value="LysR_subst-bd"/>
</dbReference>
<dbReference type="InterPro" id="IPR050950">
    <property type="entry name" value="HTH-type_LysR_regulators"/>
</dbReference>
<protein>
    <submittedName>
        <fullName evidence="6">Putative LysR family transcriptional regulator</fullName>
    </submittedName>
</protein>
<dbReference type="GO" id="GO:0003700">
    <property type="term" value="F:DNA-binding transcription factor activity"/>
    <property type="evidence" value="ECO:0007669"/>
    <property type="project" value="InterPro"/>
</dbReference>
<name>X0R868_RHOWR</name>
<keyword evidence="3" id="KW-0238">DNA-binding</keyword>
<dbReference type="SUPFAM" id="SSF46785">
    <property type="entry name" value="Winged helix' DNA-binding domain"/>
    <property type="match status" value="1"/>
</dbReference>